<accession>A0AAD7A5W5</accession>
<dbReference type="Proteomes" id="UP001218218">
    <property type="component" value="Unassembled WGS sequence"/>
</dbReference>
<organism evidence="1 2">
    <name type="scientific">Mycena albidolilacea</name>
    <dbReference type="NCBI Taxonomy" id="1033008"/>
    <lineage>
        <taxon>Eukaryota</taxon>
        <taxon>Fungi</taxon>
        <taxon>Dikarya</taxon>
        <taxon>Basidiomycota</taxon>
        <taxon>Agaricomycotina</taxon>
        <taxon>Agaricomycetes</taxon>
        <taxon>Agaricomycetidae</taxon>
        <taxon>Agaricales</taxon>
        <taxon>Marasmiineae</taxon>
        <taxon>Mycenaceae</taxon>
        <taxon>Mycena</taxon>
    </lineage>
</organism>
<dbReference type="AlphaFoldDB" id="A0AAD7A5W5"/>
<comment type="caution">
    <text evidence="1">The sequence shown here is derived from an EMBL/GenBank/DDBJ whole genome shotgun (WGS) entry which is preliminary data.</text>
</comment>
<reference evidence="1" key="1">
    <citation type="submission" date="2023-03" db="EMBL/GenBank/DDBJ databases">
        <title>Massive genome expansion in bonnet fungi (Mycena s.s.) driven by repeated elements and novel gene families across ecological guilds.</title>
        <authorList>
            <consortium name="Lawrence Berkeley National Laboratory"/>
            <person name="Harder C.B."/>
            <person name="Miyauchi S."/>
            <person name="Viragh M."/>
            <person name="Kuo A."/>
            <person name="Thoen E."/>
            <person name="Andreopoulos B."/>
            <person name="Lu D."/>
            <person name="Skrede I."/>
            <person name="Drula E."/>
            <person name="Henrissat B."/>
            <person name="Morin E."/>
            <person name="Kohler A."/>
            <person name="Barry K."/>
            <person name="LaButti K."/>
            <person name="Morin E."/>
            <person name="Salamov A."/>
            <person name="Lipzen A."/>
            <person name="Mereny Z."/>
            <person name="Hegedus B."/>
            <person name="Baldrian P."/>
            <person name="Stursova M."/>
            <person name="Weitz H."/>
            <person name="Taylor A."/>
            <person name="Grigoriev I.V."/>
            <person name="Nagy L.G."/>
            <person name="Martin F."/>
            <person name="Kauserud H."/>
        </authorList>
    </citation>
    <scope>NUCLEOTIDE SEQUENCE</scope>
    <source>
        <strain evidence="1">CBHHK002</strain>
    </source>
</reference>
<proteinExistence type="predicted"/>
<evidence type="ECO:0000313" key="2">
    <source>
        <dbReference type="Proteomes" id="UP001218218"/>
    </source>
</evidence>
<evidence type="ECO:0000313" key="1">
    <source>
        <dbReference type="EMBL" id="KAJ7349612.1"/>
    </source>
</evidence>
<name>A0AAD7A5W5_9AGAR</name>
<dbReference type="EMBL" id="JARIHO010000015">
    <property type="protein sequence ID" value="KAJ7349612.1"/>
    <property type="molecule type" value="Genomic_DNA"/>
</dbReference>
<sequence length="328" mass="35599">MGNGRPVVVASKTMMREATGGSRDAKMVTEDKRVGPKIGSTTRTGPPFFLRFSRFGLSIDFRFVSFARPRHSTTTRTPRWSFFVCARRSYLHRLRNLSGSIHAAAARYPTRLCHVCDSPTAAAPLDPTCSLQYSGAAVQPRGWAVITDLALTITSSACRPPTRSASVVCPRALPMQTCARPCSAGPNLPVRCLTPAIGSAHGLAIQQAHTSPPIPSCPHPPPSSPPCTARLWKSSSLKWPPLDPTSARRLPQGLALGTHRLGVQITAHSHTLGSSPDLRSPARCSYPPLHSFLSFTPSHPSFPVRLIPLLLHRPTRPFPAVDPLRTRR</sequence>
<gene>
    <name evidence="1" type="ORF">DFH08DRAFT_958589</name>
</gene>
<protein>
    <submittedName>
        <fullName evidence="1">Uncharacterized protein</fullName>
    </submittedName>
</protein>
<keyword evidence="2" id="KW-1185">Reference proteome</keyword>